<dbReference type="PANTHER" id="PTHR19856">
    <property type="entry name" value="WD-REPEATCONTAINING PROTEIN WDR1"/>
    <property type="match status" value="1"/>
</dbReference>
<dbReference type="PROSITE" id="PS50294">
    <property type="entry name" value="WD_REPEATS_REGION"/>
    <property type="match status" value="5"/>
</dbReference>
<sequence length="599" mass="65291">MTTFSLLNIWASLPKTTRGQAIVVNGDPKGENFLYCNGNSIYIRNIKNLSICDVYSEHSKETTVAKYSPSRFYIASADKEGKVRVWDTVNKEHVLKAEHSALGGAIKDIDWTLDNQKICVVGEGRELFGRIFSFDSGNSFGDITGHSKSINSVSIRQARPMSIVTGSEDFSTVFYDGPPFKFKCTISDHQNFVNCVRYSPDGEQFISGSSDGKLFLYDGKTTNQIGEIGAPKAHAGGIYSISFSPNGKKVVSVSGDKTAKIWDVDSRSVESEFAFGKEVNDMQVGCLWQNDIILTVSLSGYINFLDPSSPGHPSKIIKGHNKPIMALAVSDDGSRFYTASSDGVIITWDATTSDNDDFKGKGHTNQVTDLVLDKGYLISVSMDDTIRYSSAASLEYSGQALKLDSQPRAVDSKNGVAVVASINHIIVLEAPGRKISSLPFKTEGLSVSIRPGGTEVAVGSKTHLHIFTLSNGTLKEKKSEEVQEVSALQYSPDGAWLAVASKNKVLIYNVDDWKEIVGGWGEQHTAKVTCLSWSPDSRRVITGSIDSHIILWEHGKFVGQKPSIKAHPLSHVNKIGWVNNNTVVTVGQDSNVKIWAVSN</sequence>
<evidence type="ECO:0000256" key="4">
    <source>
        <dbReference type="PROSITE-ProRule" id="PRU00221"/>
    </source>
</evidence>
<dbReference type="GO" id="GO:0030864">
    <property type="term" value="C:cortical actin cytoskeleton"/>
    <property type="evidence" value="ECO:0007669"/>
    <property type="project" value="TreeGrafter"/>
</dbReference>
<feature type="repeat" description="WD" evidence="4">
    <location>
        <begin position="579"/>
        <end position="599"/>
    </location>
</feature>
<dbReference type="InterPro" id="IPR036322">
    <property type="entry name" value="WD40_repeat_dom_sf"/>
</dbReference>
<feature type="repeat" description="WD" evidence="4">
    <location>
        <begin position="317"/>
        <end position="358"/>
    </location>
</feature>
<evidence type="ECO:0000256" key="1">
    <source>
        <dbReference type="ARBA" id="ARBA00022574"/>
    </source>
</evidence>
<proteinExistence type="inferred from homology"/>
<keyword evidence="1 4" id="KW-0853">WD repeat</keyword>
<dbReference type="PROSITE" id="PS00678">
    <property type="entry name" value="WD_REPEATS_1"/>
    <property type="match status" value="1"/>
</dbReference>
<dbReference type="InterPro" id="IPR019775">
    <property type="entry name" value="WD40_repeat_CS"/>
</dbReference>
<organism evidence="5">
    <name type="scientific">Arion vulgaris</name>
    <dbReference type="NCBI Taxonomy" id="1028688"/>
    <lineage>
        <taxon>Eukaryota</taxon>
        <taxon>Metazoa</taxon>
        <taxon>Spiralia</taxon>
        <taxon>Lophotrochozoa</taxon>
        <taxon>Mollusca</taxon>
        <taxon>Gastropoda</taxon>
        <taxon>Heterobranchia</taxon>
        <taxon>Euthyneura</taxon>
        <taxon>Panpulmonata</taxon>
        <taxon>Eupulmonata</taxon>
        <taxon>Stylommatophora</taxon>
        <taxon>Helicina</taxon>
        <taxon>Arionoidea</taxon>
        <taxon>Arionidae</taxon>
        <taxon>Arion</taxon>
    </lineage>
</organism>
<feature type="repeat" description="WD" evidence="4">
    <location>
        <begin position="521"/>
        <end position="553"/>
    </location>
</feature>
<comment type="similarity">
    <text evidence="3">Belongs to the WD repeat AIP1 family.</text>
</comment>
<dbReference type="FunFam" id="2.130.10.10:FF:000102">
    <property type="entry name" value="Actin-interacting protein 1"/>
    <property type="match status" value="1"/>
</dbReference>
<evidence type="ECO:0000256" key="2">
    <source>
        <dbReference type="ARBA" id="ARBA00022737"/>
    </source>
</evidence>
<dbReference type="SMART" id="SM00320">
    <property type="entry name" value="WD40"/>
    <property type="match status" value="11"/>
</dbReference>
<name>A0A0B7A8M8_9EUPU</name>
<evidence type="ECO:0000313" key="5">
    <source>
        <dbReference type="EMBL" id="CEK76340.1"/>
    </source>
</evidence>
<accession>A0A0B7A8M8</accession>
<dbReference type="GO" id="GO:0040011">
    <property type="term" value="P:locomotion"/>
    <property type="evidence" value="ECO:0007669"/>
    <property type="project" value="TreeGrafter"/>
</dbReference>
<feature type="repeat" description="WD" evidence="4">
    <location>
        <begin position="55"/>
        <end position="96"/>
    </location>
</feature>
<feature type="repeat" description="WD" evidence="4">
    <location>
        <begin position="186"/>
        <end position="227"/>
    </location>
</feature>
<dbReference type="GO" id="GO:0030042">
    <property type="term" value="P:actin filament depolymerization"/>
    <property type="evidence" value="ECO:0007669"/>
    <property type="project" value="TreeGrafter"/>
</dbReference>
<dbReference type="Pfam" id="PF00400">
    <property type="entry name" value="WD40"/>
    <property type="match status" value="6"/>
</dbReference>
<gene>
    <name evidence="5" type="primary">ORF99575</name>
</gene>
<feature type="repeat" description="WD" evidence="4">
    <location>
        <begin position="231"/>
        <end position="272"/>
    </location>
</feature>
<dbReference type="PROSITE" id="PS50082">
    <property type="entry name" value="WD_REPEATS_2"/>
    <property type="match status" value="6"/>
</dbReference>
<dbReference type="SUPFAM" id="SSF50978">
    <property type="entry name" value="WD40 repeat-like"/>
    <property type="match status" value="2"/>
</dbReference>
<dbReference type="EMBL" id="HACG01029475">
    <property type="protein sequence ID" value="CEK76340.1"/>
    <property type="molecule type" value="Transcribed_RNA"/>
</dbReference>
<dbReference type="PRINTS" id="PR00320">
    <property type="entry name" value="GPROTEINBRPT"/>
</dbReference>
<dbReference type="CDD" id="cd00200">
    <property type="entry name" value="WD40"/>
    <property type="match status" value="1"/>
</dbReference>
<dbReference type="Gene3D" id="2.130.10.10">
    <property type="entry name" value="YVTN repeat-like/Quinoprotein amine dehydrogenase"/>
    <property type="match status" value="2"/>
</dbReference>
<dbReference type="InterPro" id="IPR020472">
    <property type="entry name" value="WD40_PAC1"/>
</dbReference>
<evidence type="ECO:0000256" key="3">
    <source>
        <dbReference type="ARBA" id="ARBA00038366"/>
    </source>
</evidence>
<dbReference type="GO" id="GO:0051015">
    <property type="term" value="F:actin filament binding"/>
    <property type="evidence" value="ECO:0007669"/>
    <property type="project" value="TreeGrafter"/>
</dbReference>
<dbReference type="PANTHER" id="PTHR19856:SF0">
    <property type="entry name" value="WD REPEAT-CONTAINING PROTEIN 1"/>
    <property type="match status" value="1"/>
</dbReference>
<dbReference type="AlphaFoldDB" id="A0A0B7A8M8"/>
<dbReference type="InterPro" id="IPR001680">
    <property type="entry name" value="WD40_rpt"/>
</dbReference>
<protein>
    <submittedName>
        <fullName evidence="5">Uncharacterized protein</fullName>
    </submittedName>
</protein>
<keyword evidence="2" id="KW-0677">Repeat</keyword>
<dbReference type="InterPro" id="IPR015943">
    <property type="entry name" value="WD40/YVTN_repeat-like_dom_sf"/>
</dbReference>
<reference evidence="5" key="1">
    <citation type="submission" date="2014-12" db="EMBL/GenBank/DDBJ databases">
        <title>Insight into the proteome of Arion vulgaris.</title>
        <authorList>
            <person name="Aradska J."/>
            <person name="Bulat T."/>
            <person name="Smidak R."/>
            <person name="Sarate P."/>
            <person name="Gangsoo J."/>
            <person name="Sialana F."/>
            <person name="Bilban M."/>
            <person name="Lubec G."/>
        </authorList>
    </citation>
    <scope>NUCLEOTIDE SEQUENCE</scope>
    <source>
        <tissue evidence="5">Skin</tissue>
    </source>
</reference>